<dbReference type="GO" id="GO:0000976">
    <property type="term" value="F:transcription cis-regulatory region binding"/>
    <property type="evidence" value="ECO:0007669"/>
    <property type="project" value="TreeGrafter"/>
</dbReference>
<dbReference type="SUPFAM" id="SSF48498">
    <property type="entry name" value="Tetracyclin repressor-like, C-terminal domain"/>
    <property type="match status" value="1"/>
</dbReference>
<dbReference type="InterPro" id="IPR009057">
    <property type="entry name" value="Homeodomain-like_sf"/>
</dbReference>
<accession>A0A934KB83</accession>
<dbReference type="SUPFAM" id="SSF46689">
    <property type="entry name" value="Homeodomain-like"/>
    <property type="match status" value="1"/>
</dbReference>
<keyword evidence="3" id="KW-0804">Transcription</keyword>
<dbReference type="InterPro" id="IPR050109">
    <property type="entry name" value="HTH-type_TetR-like_transc_reg"/>
</dbReference>
<keyword evidence="1" id="KW-0805">Transcription regulation</keyword>
<dbReference type="EMBL" id="JAEKNN010000009">
    <property type="protein sequence ID" value="MBJ7608263.1"/>
    <property type="molecule type" value="Genomic_DNA"/>
</dbReference>
<dbReference type="Proteomes" id="UP000614410">
    <property type="component" value="Unassembled WGS sequence"/>
</dbReference>
<dbReference type="InterPro" id="IPR036271">
    <property type="entry name" value="Tet_transcr_reg_TetR-rel_C_sf"/>
</dbReference>
<evidence type="ECO:0000259" key="5">
    <source>
        <dbReference type="PROSITE" id="PS50977"/>
    </source>
</evidence>
<dbReference type="Gene3D" id="1.10.357.10">
    <property type="entry name" value="Tetracycline Repressor, domain 2"/>
    <property type="match status" value="1"/>
</dbReference>
<protein>
    <submittedName>
        <fullName evidence="6">TetR/AcrR family transcriptional regulator</fullName>
    </submittedName>
</protein>
<dbReference type="PROSITE" id="PS50977">
    <property type="entry name" value="HTH_TETR_2"/>
    <property type="match status" value="1"/>
</dbReference>
<evidence type="ECO:0000256" key="1">
    <source>
        <dbReference type="ARBA" id="ARBA00023015"/>
    </source>
</evidence>
<name>A0A934KB83_9BACT</name>
<proteinExistence type="predicted"/>
<keyword evidence="2 4" id="KW-0238">DNA-binding</keyword>
<dbReference type="PANTHER" id="PTHR30055:SF234">
    <property type="entry name" value="HTH-TYPE TRANSCRIPTIONAL REGULATOR BETI"/>
    <property type="match status" value="1"/>
</dbReference>
<evidence type="ECO:0000313" key="6">
    <source>
        <dbReference type="EMBL" id="MBJ7608263.1"/>
    </source>
</evidence>
<dbReference type="PANTHER" id="PTHR30055">
    <property type="entry name" value="HTH-TYPE TRANSCRIPTIONAL REGULATOR RUTR"/>
    <property type="match status" value="1"/>
</dbReference>
<sequence length="216" mass="23069">MSSTPRSLLSSRRMTAQERRAQLLAVTKTMVGSDGFHSVTIEAVARAAGVSRPVVYEHFGDLEGLLDALVDLLSCTALAQLAAVLPTDLGRDGPRRALLAALRGYLEVAKADPVTWSLVLMPSAGVPESARERIALGRSQVVAHLATAVAPAVLGGRLLPDPELTARLIVTTADELVRLVLTQPQEFPVERVLAHADWLLERLEAHAEAPWPAVVG</sequence>
<gene>
    <name evidence="6" type="ORF">JF887_02370</name>
</gene>
<reference evidence="6 7" key="1">
    <citation type="submission" date="2020-10" db="EMBL/GenBank/DDBJ databases">
        <title>Ca. Dormibacterota MAGs.</title>
        <authorList>
            <person name="Montgomery K."/>
        </authorList>
    </citation>
    <scope>NUCLEOTIDE SEQUENCE [LARGE SCALE GENOMIC DNA]</scope>
    <source>
        <strain evidence="6">Mitchell_Peninsula_5</strain>
    </source>
</reference>
<dbReference type="GO" id="GO:0003700">
    <property type="term" value="F:DNA-binding transcription factor activity"/>
    <property type="evidence" value="ECO:0007669"/>
    <property type="project" value="TreeGrafter"/>
</dbReference>
<comment type="caution">
    <text evidence="6">The sequence shown here is derived from an EMBL/GenBank/DDBJ whole genome shotgun (WGS) entry which is preliminary data.</text>
</comment>
<dbReference type="AlphaFoldDB" id="A0A934KB83"/>
<evidence type="ECO:0000256" key="2">
    <source>
        <dbReference type="ARBA" id="ARBA00023125"/>
    </source>
</evidence>
<organism evidence="6 7">
    <name type="scientific">Candidatus Amunia macphersoniae</name>
    <dbReference type="NCBI Taxonomy" id="3127014"/>
    <lineage>
        <taxon>Bacteria</taxon>
        <taxon>Bacillati</taxon>
        <taxon>Candidatus Dormiibacterota</taxon>
        <taxon>Candidatus Dormibacteria</taxon>
        <taxon>Candidatus Aeolococcales</taxon>
        <taxon>Candidatus Aeolococcaceae</taxon>
        <taxon>Candidatus Amunia</taxon>
    </lineage>
</organism>
<dbReference type="InterPro" id="IPR001647">
    <property type="entry name" value="HTH_TetR"/>
</dbReference>
<dbReference type="PRINTS" id="PR00455">
    <property type="entry name" value="HTHTETR"/>
</dbReference>
<feature type="DNA-binding region" description="H-T-H motif" evidence="4">
    <location>
        <begin position="40"/>
        <end position="59"/>
    </location>
</feature>
<evidence type="ECO:0000256" key="4">
    <source>
        <dbReference type="PROSITE-ProRule" id="PRU00335"/>
    </source>
</evidence>
<dbReference type="Pfam" id="PF00440">
    <property type="entry name" value="TetR_N"/>
    <property type="match status" value="1"/>
</dbReference>
<evidence type="ECO:0000313" key="7">
    <source>
        <dbReference type="Proteomes" id="UP000614410"/>
    </source>
</evidence>
<feature type="domain" description="HTH tetR-type" evidence="5">
    <location>
        <begin position="17"/>
        <end position="77"/>
    </location>
</feature>
<evidence type="ECO:0000256" key="3">
    <source>
        <dbReference type="ARBA" id="ARBA00023163"/>
    </source>
</evidence>